<protein>
    <submittedName>
        <fullName evidence="3">Tetratricopeptide repeat protein</fullName>
    </submittedName>
</protein>
<dbReference type="Pfam" id="PF09976">
    <property type="entry name" value="TPR_21"/>
    <property type="match status" value="1"/>
</dbReference>
<feature type="transmembrane region" description="Helical" evidence="1">
    <location>
        <begin position="24"/>
        <end position="45"/>
    </location>
</feature>
<name>A0A858R5G2_9PROT</name>
<keyword evidence="1" id="KW-1133">Transmembrane helix</keyword>
<reference evidence="3" key="1">
    <citation type="submission" date="2020-04" db="EMBL/GenBank/DDBJ databases">
        <title>A desert anoxygenic phototrophic bacterium fixes CO2 using RubisCO under aerobic conditions.</title>
        <authorList>
            <person name="Tang K."/>
        </authorList>
    </citation>
    <scope>NUCLEOTIDE SEQUENCE [LARGE SCALE GENOMIC DNA]</scope>
    <source>
        <strain evidence="3">MIMtkB3</strain>
    </source>
</reference>
<accession>A0A858R5G2</accession>
<evidence type="ECO:0000313" key="4">
    <source>
        <dbReference type="Proteomes" id="UP000501891"/>
    </source>
</evidence>
<feature type="domain" description="Ancillary SecYEG translocon subunit/Cell division coordinator CpoB TPR" evidence="2">
    <location>
        <begin position="20"/>
        <end position="198"/>
    </location>
</feature>
<keyword evidence="1" id="KW-0812">Transmembrane</keyword>
<dbReference type="InterPro" id="IPR018704">
    <property type="entry name" value="SecYEG/CpoB_TPR"/>
</dbReference>
<sequence length="221" mass="23370">MSDIFREVDEDLRRDQLAKLWKRYGSAIMAGAVIIVAGTAGYVGWERYTASRQEARTAVLTEALDKARPAEGQAFDAKAAADTLANAAGQLDGGPAVLARFYQAAALVKAGDTAGAIALYDQLAGSGDVGPALRDLAVVQSVMHQVDIGDPAQLQARIAPLMGADSPWRWSAREIAGLLAIRAGDQAKAHEMFKQLAEDVDSPPGIRSRATELAALYAPQP</sequence>
<dbReference type="AlphaFoldDB" id="A0A858R5G2"/>
<gene>
    <name evidence="3" type="ORF">HHL28_05430</name>
</gene>
<proteinExistence type="predicted"/>
<organism evidence="3 4">
    <name type="scientific">Aerophototrophica crusticola</name>
    <dbReference type="NCBI Taxonomy" id="1709002"/>
    <lineage>
        <taxon>Bacteria</taxon>
        <taxon>Pseudomonadati</taxon>
        <taxon>Pseudomonadota</taxon>
        <taxon>Alphaproteobacteria</taxon>
        <taxon>Rhodospirillales</taxon>
        <taxon>Rhodospirillaceae</taxon>
        <taxon>Aerophototrophica</taxon>
    </lineage>
</organism>
<evidence type="ECO:0000259" key="2">
    <source>
        <dbReference type="Pfam" id="PF09976"/>
    </source>
</evidence>
<dbReference type="EMBL" id="CP051775">
    <property type="protein sequence ID" value="QJE72614.1"/>
    <property type="molecule type" value="Genomic_DNA"/>
</dbReference>
<dbReference type="KEGG" id="acru:HHL28_05430"/>
<evidence type="ECO:0000313" key="3">
    <source>
        <dbReference type="EMBL" id="QJE72614.1"/>
    </source>
</evidence>
<dbReference type="Proteomes" id="UP000501891">
    <property type="component" value="Chromosome"/>
</dbReference>
<evidence type="ECO:0000256" key="1">
    <source>
        <dbReference type="SAM" id="Phobius"/>
    </source>
</evidence>
<keyword evidence="4" id="KW-1185">Reference proteome</keyword>
<keyword evidence="1" id="KW-0472">Membrane</keyword>